<evidence type="ECO:0000313" key="2">
    <source>
        <dbReference type="EMBL" id="AXY74103.1"/>
    </source>
</evidence>
<keyword evidence="3" id="KW-1185">Reference proteome</keyword>
<feature type="signal peptide" evidence="1">
    <location>
        <begin position="1"/>
        <end position="26"/>
    </location>
</feature>
<name>A0A3B7MLE2_9BACT</name>
<dbReference type="RefSeq" id="WP_119049990.1">
    <property type="nucleotide sequence ID" value="NZ_CP032157.1"/>
</dbReference>
<organism evidence="2 3">
    <name type="scientific">Paraflavitalea soli</name>
    <dbReference type="NCBI Taxonomy" id="2315862"/>
    <lineage>
        <taxon>Bacteria</taxon>
        <taxon>Pseudomonadati</taxon>
        <taxon>Bacteroidota</taxon>
        <taxon>Chitinophagia</taxon>
        <taxon>Chitinophagales</taxon>
        <taxon>Chitinophagaceae</taxon>
        <taxon>Paraflavitalea</taxon>
    </lineage>
</organism>
<accession>A0A3B7MLE2</accession>
<evidence type="ECO:0008006" key="4">
    <source>
        <dbReference type="Google" id="ProtNLM"/>
    </source>
</evidence>
<gene>
    <name evidence="2" type="ORF">D3H65_08995</name>
</gene>
<evidence type="ECO:0000256" key="1">
    <source>
        <dbReference type="SAM" id="SignalP"/>
    </source>
</evidence>
<dbReference type="KEGG" id="pseg:D3H65_08995"/>
<sequence>MKNLFRKTSYVLLIPVVFLLSFAKNAERTNFSGDWKLNESKSELGDFSGFVARSLKVEQKENAITITRTTPGFNGGDPVTSSVSLSYDGKITESEGFGGSKRKTTAKWSDDGLTLTVNNTITFERDGQTNEFKSTETWTLKDGLLSIVTYSNSPRGETTTKAIYTH</sequence>
<keyword evidence="1" id="KW-0732">Signal</keyword>
<reference evidence="2 3" key="1">
    <citation type="submission" date="2018-09" db="EMBL/GenBank/DDBJ databases">
        <title>Genome sequencing of strain 6GH32-13.</title>
        <authorList>
            <person name="Weon H.-Y."/>
            <person name="Heo J."/>
            <person name="Kwon S.-W."/>
        </authorList>
    </citation>
    <scope>NUCLEOTIDE SEQUENCE [LARGE SCALE GENOMIC DNA]</scope>
    <source>
        <strain evidence="2 3">5GH32-13</strain>
    </source>
</reference>
<evidence type="ECO:0000313" key="3">
    <source>
        <dbReference type="Proteomes" id="UP000263900"/>
    </source>
</evidence>
<dbReference type="OrthoDB" id="799853at2"/>
<proteinExistence type="predicted"/>
<dbReference type="EMBL" id="CP032157">
    <property type="protein sequence ID" value="AXY74103.1"/>
    <property type="molecule type" value="Genomic_DNA"/>
</dbReference>
<dbReference type="Proteomes" id="UP000263900">
    <property type="component" value="Chromosome"/>
</dbReference>
<protein>
    <recommendedName>
        <fullName evidence="4">Lipocalin-like domain-containing protein</fullName>
    </recommendedName>
</protein>
<feature type="chain" id="PRO_5017742031" description="Lipocalin-like domain-containing protein" evidence="1">
    <location>
        <begin position="27"/>
        <end position="166"/>
    </location>
</feature>
<dbReference type="AlphaFoldDB" id="A0A3B7MLE2"/>